<sequence>MIETLIGPQGEHRVCHEVVGTGCRRPDVPLFRRQDYRMASKNNDQPALFFATESADGLDGPGVTFDGSEEAMRRLRHPFAVKQTRPPVGHSQEQRA</sequence>
<gene>
    <name evidence="1" type="ORF">ACH4OY_03535</name>
</gene>
<protein>
    <submittedName>
        <fullName evidence="1">Uncharacterized protein</fullName>
    </submittedName>
</protein>
<evidence type="ECO:0000313" key="2">
    <source>
        <dbReference type="Proteomes" id="UP001611075"/>
    </source>
</evidence>
<dbReference type="RefSeq" id="WP_396676438.1">
    <property type="nucleotide sequence ID" value="NZ_JBIRPU010000002.1"/>
</dbReference>
<name>A0ABW7SDL3_9ACTN</name>
<comment type="caution">
    <text evidence="1">The sequence shown here is derived from an EMBL/GenBank/DDBJ whole genome shotgun (WGS) entry which is preliminary data.</text>
</comment>
<evidence type="ECO:0000313" key="1">
    <source>
        <dbReference type="EMBL" id="MFI0791766.1"/>
    </source>
</evidence>
<accession>A0ABW7SDL3</accession>
<reference evidence="1 2" key="1">
    <citation type="submission" date="2024-10" db="EMBL/GenBank/DDBJ databases">
        <title>The Natural Products Discovery Center: Release of the First 8490 Sequenced Strains for Exploring Actinobacteria Biosynthetic Diversity.</title>
        <authorList>
            <person name="Kalkreuter E."/>
            <person name="Kautsar S.A."/>
            <person name="Yang D."/>
            <person name="Bader C.D."/>
            <person name="Teijaro C.N."/>
            <person name="Fluegel L."/>
            <person name="Davis C.M."/>
            <person name="Simpson J.R."/>
            <person name="Lauterbach L."/>
            <person name="Steele A.D."/>
            <person name="Gui C."/>
            <person name="Meng S."/>
            <person name="Li G."/>
            <person name="Viehrig K."/>
            <person name="Ye F."/>
            <person name="Su P."/>
            <person name="Kiefer A.F."/>
            <person name="Nichols A."/>
            <person name="Cepeda A.J."/>
            <person name="Yan W."/>
            <person name="Fan B."/>
            <person name="Jiang Y."/>
            <person name="Adhikari A."/>
            <person name="Zheng C.-J."/>
            <person name="Schuster L."/>
            <person name="Cowan T.M."/>
            <person name="Smanski M.J."/>
            <person name="Chevrette M.G."/>
            <person name="De Carvalho L.P.S."/>
            <person name="Shen B."/>
        </authorList>
    </citation>
    <scope>NUCLEOTIDE SEQUENCE [LARGE SCALE GENOMIC DNA]</scope>
    <source>
        <strain evidence="1 2">NPDC021253</strain>
    </source>
</reference>
<keyword evidence="2" id="KW-1185">Reference proteome</keyword>
<dbReference type="Proteomes" id="UP001611075">
    <property type="component" value="Unassembled WGS sequence"/>
</dbReference>
<organism evidence="1 2">
    <name type="scientific">Micromonospora rubida</name>
    <dbReference type="NCBI Taxonomy" id="2697657"/>
    <lineage>
        <taxon>Bacteria</taxon>
        <taxon>Bacillati</taxon>
        <taxon>Actinomycetota</taxon>
        <taxon>Actinomycetes</taxon>
        <taxon>Micromonosporales</taxon>
        <taxon>Micromonosporaceae</taxon>
        <taxon>Micromonospora</taxon>
    </lineage>
</organism>
<proteinExistence type="predicted"/>
<dbReference type="EMBL" id="JBIRPU010000002">
    <property type="protein sequence ID" value="MFI0791766.1"/>
    <property type="molecule type" value="Genomic_DNA"/>
</dbReference>